<dbReference type="Proteomes" id="UP000234748">
    <property type="component" value="Unassembled WGS sequence"/>
</dbReference>
<comment type="caution">
    <text evidence="2">The sequence shown here is derived from an EMBL/GenBank/DDBJ whole genome shotgun (WGS) entry which is preliminary data.</text>
</comment>
<dbReference type="InterPro" id="IPR000182">
    <property type="entry name" value="GNAT_dom"/>
</dbReference>
<reference evidence="2 3" key="1">
    <citation type="submission" date="2017-11" db="EMBL/GenBank/DDBJ databases">
        <title>Comparitive Functional Genomics of Dry Heat Resistant strains isolated from the Viking Spacecraft.</title>
        <authorList>
            <person name="Seuylemezian A."/>
            <person name="Cooper K."/>
            <person name="Vaishampayan P."/>
        </authorList>
    </citation>
    <scope>NUCLEOTIDE SEQUENCE [LARGE SCALE GENOMIC DNA]</scope>
    <source>
        <strain evidence="2 3">V1-29</strain>
    </source>
</reference>
<sequence>MMKAQIRLGNEDDIKTAYKLMREAFEEYRVLEIPSSAIDEPVDFLLNSFKNGTEKVILCLVNGIPLGSSRFTLREDSLYFSRVSVPPYARGRGLAKSMLSWLENHAEE</sequence>
<dbReference type="GO" id="GO:0016747">
    <property type="term" value="F:acyltransferase activity, transferring groups other than amino-acyl groups"/>
    <property type="evidence" value="ECO:0007669"/>
    <property type="project" value="InterPro"/>
</dbReference>
<protein>
    <recommendedName>
        <fullName evidence="1">N-acetyltransferase domain-containing protein</fullName>
    </recommendedName>
</protein>
<accession>A0A2N5M2B4</accession>
<dbReference type="Gene3D" id="3.40.630.30">
    <property type="match status" value="1"/>
</dbReference>
<dbReference type="AlphaFoldDB" id="A0A2N5M2B4"/>
<dbReference type="CDD" id="cd04301">
    <property type="entry name" value="NAT_SF"/>
    <property type="match status" value="1"/>
</dbReference>
<dbReference type="SUPFAM" id="SSF55729">
    <property type="entry name" value="Acyl-CoA N-acyltransferases (Nat)"/>
    <property type="match status" value="1"/>
</dbReference>
<evidence type="ECO:0000313" key="2">
    <source>
        <dbReference type="EMBL" id="PLT28482.1"/>
    </source>
</evidence>
<dbReference type="OrthoDB" id="2594246at2"/>
<feature type="domain" description="N-acetyltransferase" evidence="1">
    <location>
        <begin position="4"/>
        <end position="108"/>
    </location>
</feature>
<proteinExistence type="predicted"/>
<dbReference type="Pfam" id="PF00583">
    <property type="entry name" value="Acetyltransf_1"/>
    <property type="match status" value="1"/>
</dbReference>
<keyword evidence="3" id="KW-1185">Reference proteome</keyword>
<dbReference type="EMBL" id="PGUY01000060">
    <property type="protein sequence ID" value="PLT28482.1"/>
    <property type="molecule type" value="Genomic_DNA"/>
</dbReference>
<dbReference type="PROSITE" id="PS51186">
    <property type="entry name" value="GNAT"/>
    <property type="match status" value="1"/>
</dbReference>
<dbReference type="InterPro" id="IPR016181">
    <property type="entry name" value="Acyl_CoA_acyltransferase"/>
</dbReference>
<evidence type="ECO:0000313" key="3">
    <source>
        <dbReference type="Proteomes" id="UP000234748"/>
    </source>
</evidence>
<name>A0A2N5M2B4_9BACI</name>
<gene>
    <name evidence="2" type="ORF">CUU66_18435</name>
</gene>
<organism evidence="2 3">
    <name type="scientific">Peribacillus deserti</name>
    <dbReference type="NCBI Taxonomy" id="673318"/>
    <lineage>
        <taxon>Bacteria</taxon>
        <taxon>Bacillati</taxon>
        <taxon>Bacillota</taxon>
        <taxon>Bacilli</taxon>
        <taxon>Bacillales</taxon>
        <taxon>Bacillaceae</taxon>
        <taxon>Peribacillus</taxon>
    </lineage>
</organism>
<evidence type="ECO:0000259" key="1">
    <source>
        <dbReference type="PROSITE" id="PS51186"/>
    </source>
</evidence>